<dbReference type="KEGG" id="vg:64868234"/>
<dbReference type="RefSeq" id="YP_010060377.1">
    <property type="nucleotide sequence ID" value="NC_054771.1"/>
</dbReference>
<feature type="region of interest" description="Disordered" evidence="1">
    <location>
        <begin position="39"/>
        <end position="59"/>
    </location>
</feature>
<keyword evidence="3" id="KW-1185">Reference proteome</keyword>
<dbReference type="Pfam" id="PF23976">
    <property type="entry name" value="DUF7302"/>
    <property type="match status" value="1"/>
</dbReference>
<sequence>MRIRHKINGGLAVVDDEYGERLVAGNTWERADAPKATVAPKRRVRRAAAKPAEVVNDGE</sequence>
<reference evidence="2 3" key="1">
    <citation type="submission" date="2020-04" db="EMBL/GenBank/DDBJ databases">
        <authorList>
            <person name="Curtis N."/>
            <person name="Falkinham J.O."/>
            <person name="Garlena R.A."/>
            <person name="Russell D.A."/>
            <person name="Pope W.H."/>
            <person name="Jacobs-Sera D."/>
            <person name="Hatfull G.F."/>
        </authorList>
    </citation>
    <scope>NUCLEOTIDE SEQUENCE [LARGE SCALE GENOMIC DNA]</scope>
</reference>
<accession>A0A6M3T1X7</accession>
<dbReference type="GeneID" id="64868234"/>
<evidence type="ECO:0008006" key="4">
    <source>
        <dbReference type="Google" id="ProtNLM"/>
    </source>
</evidence>
<proteinExistence type="predicted"/>
<evidence type="ECO:0000256" key="1">
    <source>
        <dbReference type="SAM" id="MobiDB-lite"/>
    </source>
</evidence>
<feature type="compositionally biased region" description="Low complexity" evidence="1">
    <location>
        <begin position="49"/>
        <end position="59"/>
    </location>
</feature>
<dbReference type="Proteomes" id="UP000503259">
    <property type="component" value="Segment"/>
</dbReference>
<name>A0A6M3T1X7_9CAUD</name>
<protein>
    <recommendedName>
        <fullName evidence="4">Head-to-tail connector protein</fullName>
    </recommendedName>
</protein>
<evidence type="ECO:0000313" key="3">
    <source>
        <dbReference type="Proteomes" id="UP000503259"/>
    </source>
</evidence>
<gene>
    <name evidence="2" type="primary">16</name>
    <name evidence="2" type="ORF">PBI_MA5_16</name>
</gene>
<dbReference type="EMBL" id="MT310879">
    <property type="protein sequence ID" value="QJD52069.1"/>
    <property type="molecule type" value="Genomic_DNA"/>
</dbReference>
<organism evidence="2 3">
    <name type="scientific">Mycobacterium phage MA5</name>
    <dbReference type="NCBI Taxonomy" id="2725640"/>
    <lineage>
        <taxon>Viruses</taxon>
        <taxon>Duplodnaviria</taxon>
        <taxon>Heunggongvirae</taxon>
        <taxon>Uroviricota</taxon>
        <taxon>Caudoviricetes</taxon>
        <taxon>Veracruzvirus</taxon>
        <taxon>Veracruzvirus MA5</taxon>
    </lineage>
</organism>
<dbReference type="InterPro" id="IPR055726">
    <property type="entry name" value="DUF7302"/>
</dbReference>
<evidence type="ECO:0000313" key="2">
    <source>
        <dbReference type="EMBL" id="QJD52069.1"/>
    </source>
</evidence>